<dbReference type="InterPro" id="IPR003337">
    <property type="entry name" value="Trehalose_PPase"/>
</dbReference>
<dbReference type="Gene3D" id="3.30.70.1020">
    <property type="entry name" value="Trehalose-6-phosphate phosphatase related protein, domain 2"/>
    <property type="match status" value="1"/>
</dbReference>
<dbReference type="InterPro" id="IPR006379">
    <property type="entry name" value="HAD-SF_hydro_IIB"/>
</dbReference>
<dbReference type="EMBL" id="HBGH01016823">
    <property type="protein sequence ID" value="CAD9237238.1"/>
    <property type="molecule type" value="Transcribed_RNA"/>
</dbReference>
<dbReference type="GO" id="GO:0005829">
    <property type="term" value="C:cytosol"/>
    <property type="evidence" value="ECO:0007669"/>
    <property type="project" value="TreeGrafter"/>
</dbReference>
<dbReference type="GO" id="GO:0005992">
    <property type="term" value="P:trehalose biosynthetic process"/>
    <property type="evidence" value="ECO:0007669"/>
    <property type="project" value="InterPro"/>
</dbReference>
<dbReference type="CDD" id="cd01627">
    <property type="entry name" value="HAD_TPP"/>
    <property type="match status" value="1"/>
</dbReference>
<accession>A0A7S1THV0</accession>
<dbReference type="PANTHER" id="PTHR10788:SF94">
    <property type="entry name" value="ALPHA,ALPHA-TREHALOSE-PHOSPHATE SYNTHASE [UDP-FORMING] 5"/>
    <property type="match status" value="1"/>
</dbReference>
<evidence type="ECO:0000313" key="3">
    <source>
        <dbReference type="EMBL" id="CAD9237238.1"/>
    </source>
</evidence>
<evidence type="ECO:0000256" key="1">
    <source>
        <dbReference type="ARBA" id="ARBA00005409"/>
    </source>
</evidence>
<dbReference type="Gene3D" id="3.40.50.1000">
    <property type="entry name" value="HAD superfamily/HAD-like"/>
    <property type="match status" value="1"/>
</dbReference>
<sequence>MMMMMSGETGMEEGTRLGSSTVMIVLYRLPLRASKTKEGQWVFSWDEAALYQTSTGLRRGLAERAKVLWIGIINTEEEIRESEKEEISGTLLRDFSCVPVFVPREMLDRFYRGFCKTVLWPLFHGYFRARSSGGQMSVFDKELWFCYMRVNRLFSNAVISVYQEGDLIWVHDYHLMVLPYNLRQHLAAAKIGLYLHTPWPSSEIYRVLPVRQDLLRGVLSASVLGFHLFDYARHFLSCCVRLLNLEHEMNRGNIVVECMGRHVNIRVSHIGVDPERFAEVSDDPVVLDRLASLKQKYPEKFIYGAIDDLDPFKGIVLKIRAFQRYLRDHEAARSEVVLVQIAIPRPGSVPQCAQDEIRELVASTNAEFKQYSEEVIVYMEQSISFAERVALYRFSDVLLLTPIKDGLNLIPYEYIVSCGAQKGQMILSEFTGCSKALSGAIRVNPWNVNEVADAIHRCRNVDQMELIRKKEADIGYVQRISIASWAASFLADLEEAREPRQKGMKLGLGLNLGFRLLEFDGFEMLNTAAVLKRYRGAGRRLILLDYDGTLISENCSSKAAYFAKPSDALLKSLRRLGEEKANEVYIMSGRSRDFLEKVLGDIPQIGLAAEHGLFHRSPRSSEWNTLGSSDEDFSWMAIARDIMDDYVEKTDGAYIEEKTSGLVWHFLDVDREFGQWQARELHDELDSVLGAFNIQIVTGMGSLQVRQASLNKGVMVQRILGHSRSDTSEDPDFVLCIGDDRSDEDMFSFLTRRLDGDANDNLFTCTVGVKPSDAKYYLRSSDDVESLLGNLAARLMPSLSTQNLRSSMIGPSRTFDDLTSLTNKVS</sequence>
<evidence type="ECO:0008006" key="4">
    <source>
        <dbReference type="Google" id="ProtNLM"/>
    </source>
</evidence>
<dbReference type="Pfam" id="PF02358">
    <property type="entry name" value="Trehalose_PPase"/>
    <property type="match status" value="1"/>
</dbReference>
<organism evidence="3">
    <name type="scientific">Compsopogon caeruleus</name>
    <dbReference type="NCBI Taxonomy" id="31354"/>
    <lineage>
        <taxon>Eukaryota</taxon>
        <taxon>Rhodophyta</taxon>
        <taxon>Compsopogonophyceae</taxon>
        <taxon>Compsopogonales</taxon>
        <taxon>Compsopogonaceae</taxon>
        <taxon>Compsopogon</taxon>
    </lineage>
</organism>
<dbReference type="NCBIfam" id="TIGR00685">
    <property type="entry name" value="T6PP"/>
    <property type="match status" value="1"/>
</dbReference>
<comment type="similarity">
    <text evidence="1">In the N-terminal section; belongs to the glycosyltransferase 20 family.</text>
</comment>
<proteinExistence type="inferred from homology"/>
<protein>
    <recommendedName>
        <fullName evidence="4">Alpha,alpha-trehalose-phosphate synthase (UDP-forming)</fullName>
    </recommendedName>
</protein>
<comment type="similarity">
    <text evidence="2">In the C-terminal section; belongs to the trehalose phosphatase family.</text>
</comment>
<reference evidence="3" key="1">
    <citation type="submission" date="2021-01" db="EMBL/GenBank/DDBJ databases">
        <authorList>
            <person name="Corre E."/>
            <person name="Pelletier E."/>
            <person name="Niang G."/>
            <person name="Scheremetjew M."/>
            <person name="Finn R."/>
            <person name="Kale V."/>
            <person name="Holt S."/>
            <person name="Cochrane G."/>
            <person name="Meng A."/>
            <person name="Brown T."/>
            <person name="Cohen L."/>
        </authorList>
    </citation>
    <scope>NUCLEOTIDE SEQUENCE</scope>
    <source>
        <strain evidence="3">SAG 36.94</strain>
    </source>
</reference>
<dbReference type="InterPro" id="IPR023214">
    <property type="entry name" value="HAD_sf"/>
</dbReference>
<dbReference type="NCBIfam" id="TIGR01484">
    <property type="entry name" value="HAD-SF-IIB"/>
    <property type="match status" value="1"/>
</dbReference>
<evidence type="ECO:0000256" key="2">
    <source>
        <dbReference type="ARBA" id="ARBA00006330"/>
    </source>
</evidence>
<dbReference type="SUPFAM" id="SSF53756">
    <property type="entry name" value="UDP-Glycosyltransferase/glycogen phosphorylase"/>
    <property type="match status" value="1"/>
</dbReference>
<dbReference type="GO" id="GO:0004805">
    <property type="term" value="F:trehalose-phosphatase activity"/>
    <property type="evidence" value="ECO:0007669"/>
    <property type="project" value="TreeGrafter"/>
</dbReference>
<dbReference type="Pfam" id="PF00982">
    <property type="entry name" value="Glyco_transf_20"/>
    <property type="match status" value="1"/>
</dbReference>
<dbReference type="FunFam" id="3.40.50.1000:FF:000052">
    <property type="entry name" value="Alpha,alpha-trehalose-phosphate synthase [UDP-forming] 6"/>
    <property type="match status" value="1"/>
</dbReference>
<dbReference type="InterPro" id="IPR001830">
    <property type="entry name" value="Glyco_trans_20"/>
</dbReference>
<dbReference type="InterPro" id="IPR036412">
    <property type="entry name" value="HAD-like_sf"/>
</dbReference>
<name>A0A7S1THV0_9RHOD</name>
<dbReference type="SUPFAM" id="SSF56784">
    <property type="entry name" value="HAD-like"/>
    <property type="match status" value="1"/>
</dbReference>
<dbReference type="CDD" id="cd03788">
    <property type="entry name" value="GT20_TPS"/>
    <property type="match status" value="1"/>
</dbReference>
<dbReference type="FunFam" id="3.40.50.2000:FF:000079">
    <property type="entry name" value="Trehalose-6-phosphate synthase 8"/>
    <property type="match status" value="1"/>
</dbReference>
<dbReference type="Gene3D" id="3.40.50.2000">
    <property type="entry name" value="Glycogen Phosphorylase B"/>
    <property type="match status" value="2"/>
</dbReference>
<dbReference type="AlphaFoldDB" id="A0A7S1THV0"/>
<dbReference type="PANTHER" id="PTHR10788">
    <property type="entry name" value="TREHALOSE-6-PHOSPHATE SYNTHASE"/>
    <property type="match status" value="1"/>
</dbReference>
<gene>
    <name evidence="3" type="ORF">CCAE0312_LOCUS9336</name>
</gene>